<evidence type="ECO:0000256" key="2">
    <source>
        <dbReference type="ARBA" id="ARBA00023002"/>
    </source>
</evidence>
<dbReference type="EMBL" id="JADIMV010000047">
    <property type="protein sequence ID" value="MBO8439525.1"/>
    <property type="molecule type" value="Genomic_DNA"/>
</dbReference>
<dbReference type="PRINTS" id="PR00081">
    <property type="entry name" value="GDHRDH"/>
</dbReference>
<name>A0A940DJ01_9BACT</name>
<dbReference type="Proteomes" id="UP000712007">
    <property type="component" value="Unassembled WGS sequence"/>
</dbReference>
<accession>A0A940DJ01</accession>
<dbReference type="InterPro" id="IPR051911">
    <property type="entry name" value="SDR_oxidoreductase"/>
</dbReference>
<gene>
    <name evidence="4" type="ORF">IAC51_02635</name>
</gene>
<evidence type="ECO:0000256" key="1">
    <source>
        <dbReference type="ARBA" id="ARBA00006484"/>
    </source>
</evidence>
<dbReference type="Gene3D" id="3.40.50.720">
    <property type="entry name" value="NAD(P)-binding Rossmann-like Domain"/>
    <property type="match status" value="1"/>
</dbReference>
<dbReference type="GO" id="GO:0016491">
    <property type="term" value="F:oxidoreductase activity"/>
    <property type="evidence" value="ECO:0007669"/>
    <property type="project" value="UniProtKB-KW"/>
</dbReference>
<evidence type="ECO:0000313" key="4">
    <source>
        <dbReference type="EMBL" id="MBO8439525.1"/>
    </source>
</evidence>
<comment type="similarity">
    <text evidence="1 3">Belongs to the short-chain dehydrogenases/reductases (SDR) family.</text>
</comment>
<dbReference type="PANTHER" id="PTHR43976">
    <property type="entry name" value="SHORT CHAIN DEHYDROGENASE"/>
    <property type="match status" value="1"/>
</dbReference>
<dbReference type="PRINTS" id="PR00080">
    <property type="entry name" value="SDRFAMILY"/>
</dbReference>
<proteinExistence type="inferred from homology"/>
<dbReference type="AlphaFoldDB" id="A0A940DJ01"/>
<comment type="caution">
    <text evidence="4">The sequence shown here is derived from an EMBL/GenBank/DDBJ whole genome shotgun (WGS) entry which is preliminary data.</text>
</comment>
<reference evidence="4" key="1">
    <citation type="submission" date="2020-10" db="EMBL/GenBank/DDBJ databases">
        <authorList>
            <person name="Gilroy R."/>
        </authorList>
    </citation>
    <scope>NUCLEOTIDE SEQUENCE</scope>
    <source>
        <strain evidence="4">3924</strain>
    </source>
</reference>
<dbReference type="Pfam" id="PF00106">
    <property type="entry name" value="adh_short"/>
    <property type="match status" value="1"/>
</dbReference>
<evidence type="ECO:0000256" key="3">
    <source>
        <dbReference type="RuleBase" id="RU000363"/>
    </source>
</evidence>
<organism evidence="4 5">
    <name type="scientific">Candidatus Aphodosoma intestinipullorum</name>
    <dbReference type="NCBI Taxonomy" id="2840674"/>
    <lineage>
        <taxon>Bacteria</taxon>
        <taxon>Pseudomonadati</taxon>
        <taxon>Bacteroidota</taxon>
        <taxon>Bacteroidia</taxon>
        <taxon>Bacteroidales</taxon>
        <taxon>Candidatus Aphodosoma</taxon>
    </lineage>
</organism>
<dbReference type="PANTHER" id="PTHR43976:SF16">
    <property type="entry name" value="SHORT-CHAIN DEHYDROGENASE_REDUCTASE FAMILY PROTEIN"/>
    <property type="match status" value="1"/>
</dbReference>
<keyword evidence="2" id="KW-0560">Oxidoreductase</keyword>
<dbReference type="PROSITE" id="PS00061">
    <property type="entry name" value="ADH_SHORT"/>
    <property type="match status" value="1"/>
</dbReference>
<dbReference type="SUPFAM" id="SSF51735">
    <property type="entry name" value="NAD(P)-binding Rossmann-fold domains"/>
    <property type="match status" value="1"/>
</dbReference>
<dbReference type="CDD" id="cd05374">
    <property type="entry name" value="17beta-HSD-like_SDR_c"/>
    <property type="match status" value="1"/>
</dbReference>
<evidence type="ECO:0000313" key="5">
    <source>
        <dbReference type="Proteomes" id="UP000712007"/>
    </source>
</evidence>
<dbReference type="InterPro" id="IPR036291">
    <property type="entry name" value="NAD(P)-bd_dom_sf"/>
</dbReference>
<protein>
    <submittedName>
        <fullName evidence="4">SDR family oxidoreductase</fullName>
    </submittedName>
</protein>
<sequence length="267" mass="29338">MIIFITGASSGFGRAIAAHLVRRGHTVYGTSRAPKSGITDGVQMLRMDVRSPESVDAAVDSVIRREGHIDVLINNAGMGIAGAAELASPDDIRLQMETNFIGCTNVCRAVLRYMRPRRKGLIINISSIAGIFSIPYQGLYSASKFAIEGYSQALAIETSRFGINVVIVAPGDFNTGFTSARRLCPETAASPDYSASFARVRANFERDELRGGSPDMLARRICRIIESRRPRRRYVVPTSAAQWLAVRLSGLLPRRTFGWILKTFYSM</sequence>
<dbReference type="InterPro" id="IPR020904">
    <property type="entry name" value="Sc_DH/Rdtase_CS"/>
</dbReference>
<dbReference type="InterPro" id="IPR002347">
    <property type="entry name" value="SDR_fam"/>
</dbReference>
<reference evidence="4" key="2">
    <citation type="journal article" date="2021" name="PeerJ">
        <title>Extensive microbial diversity within the chicken gut microbiome revealed by metagenomics and culture.</title>
        <authorList>
            <person name="Gilroy R."/>
            <person name="Ravi A."/>
            <person name="Getino M."/>
            <person name="Pursley I."/>
            <person name="Horton D.L."/>
            <person name="Alikhan N.F."/>
            <person name="Baker D."/>
            <person name="Gharbi K."/>
            <person name="Hall N."/>
            <person name="Watson M."/>
            <person name="Adriaenssens E.M."/>
            <person name="Foster-Nyarko E."/>
            <person name="Jarju S."/>
            <person name="Secka A."/>
            <person name="Antonio M."/>
            <person name="Oren A."/>
            <person name="Chaudhuri R.R."/>
            <person name="La Ragione R."/>
            <person name="Hildebrand F."/>
            <person name="Pallen M.J."/>
        </authorList>
    </citation>
    <scope>NUCLEOTIDE SEQUENCE</scope>
    <source>
        <strain evidence="4">3924</strain>
    </source>
</reference>